<dbReference type="Gene3D" id="3.40.50.10600">
    <property type="entry name" value="SpoIIaa-like domains"/>
    <property type="match status" value="1"/>
</dbReference>
<evidence type="ECO:0000313" key="1">
    <source>
        <dbReference type="EMBL" id="GIE94926.1"/>
    </source>
</evidence>
<sequence>MVSDEDWLRPAVKALSLLLPGEAKAFAVRDLTAAKAWLAEGLDPDGATVHA</sequence>
<gene>
    <name evidence="1" type="ORF">Ari01nite_23910</name>
</gene>
<comment type="caution">
    <text evidence="1">The sequence shown here is derived from an EMBL/GenBank/DDBJ whole genome shotgun (WGS) entry which is preliminary data.</text>
</comment>
<keyword evidence="2" id="KW-1185">Reference proteome</keyword>
<dbReference type="SUPFAM" id="SSF52091">
    <property type="entry name" value="SpoIIaa-like"/>
    <property type="match status" value="1"/>
</dbReference>
<dbReference type="AlphaFoldDB" id="A0A919MPC1"/>
<evidence type="ECO:0008006" key="3">
    <source>
        <dbReference type="Google" id="ProtNLM"/>
    </source>
</evidence>
<protein>
    <recommendedName>
        <fullName evidence="3">STAS/SEC14 domain-containing protein</fullName>
    </recommendedName>
</protein>
<dbReference type="Pfam" id="PF11964">
    <property type="entry name" value="SpoIIAA-like"/>
    <property type="match status" value="1"/>
</dbReference>
<reference evidence="1" key="1">
    <citation type="submission" date="2021-01" db="EMBL/GenBank/DDBJ databases">
        <title>Whole genome shotgun sequence of Actinoplanes rishiriensis NBRC 108556.</title>
        <authorList>
            <person name="Komaki H."/>
            <person name="Tamura T."/>
        </authorList>
    </citation>
    <scope>NUCLEOTIDE SEQUENCE</scope>
    <source>
        <strain evidence="1">NBRC 108556</strain>
    </source>
</reference>
<name>A0A919MPC1_9ACTN</name>
<dbReference type="InterPro" id="IPR021866">
    <property type="entry name" value="SpoIIAA-like"/>
</dbReference>
<dbReference type="EMBL" id="BOMV01000021">
    <property type="protein sequence ID" value="GIE94926.1"/>
    <property type="molecule type" value="Genomic_DNA"/>
</dbReference>
<evidence type="ECO:0000313" key="2">
    <source>
        <dbReference type="Proteomes" id="UP000636960"/>
    </source>
</evidence>
<accession>A0A919MPC1</accession>
<dbReference type="Proteomes" id="UP000636960">
    <property type="component" value="Unassembled WGS sequence"/>
</dbReference>
<dbReference type="InterPro" id="IPR038396">
    <property type="entry name" value="SpoIIAA-like_sf"/>
</dbReference>
<dbReference type="InterPro" id="IPR036513">
    <property type="entry name" value="STAS_dom_sf"/>
</dbReference>
<organism evidence="1 2">
    <name type="scientific">Paractinoplanes rishiriensis</name>
    <dbReference type="NCBI Taxonomy" id="1050105"/>
    <lineage>
        <taxon>Bacteria</taxon>
        <taxon>Bacillati</taxon>
        <taxon>Actinomycetota</taxon>
        <taxon>Actinomycetes</taxon>
        <taxon>Micromonosporales</taxon>
        <taxon>Micromonosporaceae</taxon>
        <taxon>Paractinoplanes</taxon>
    </lineage>
</organism>
<proteinExistence type="predicted"/>